<evidence type="ECO:0000313" key="7">
    <source>
        <dbReference type="EMBL" id="COV14264.1"/>
    </source>
</evidence>
<evidence type="ECO:0000313" key="12">
    <source>
        <dbReference type="Proteomes" id="UP000046947"/>
    </source>
</evidence>
<evidence type="ECO:0000313" key="5">
    <source>
        <dbReference type="EMBL" id="CKU56952.1"/>
    </source>
</evidence>
<dbReference type="Proteomes" id="UP000048289">
    <property type="component" value="Unassembled WGS sequence"/>
</dbReference>
<evidence type="ECO:0000313" key="6">
    <source>
        <dbReference type="EMBL" id="CNU32550.1"/>
    </source>
</evidence>
<dbReference type="Proteomes" id="UP000045842">
    <property type="component" value="Unassembled WGS sequence"/>
</dbReference>
<reference evidence="8" key="2">
    <citation type="submission" date="2015-03" db="EMBL/GenBank/DDBJ databases">
        <authorList>
            <consortium name="Pathogen Informatics"/>
            <person name="Murphy D."/>
        </authorList>
    </citation>
    <scope>NUCLEOTIDE SEQUENCE</scope>
    <source>
        <strain evidence="8">N09902308</strain>
    </source>
</reference>
<dbReference type="Proteomes" id="UP000046947">
    <property type="component" value="Unassembled WGS sequence"/>
</dbReference>
<name>A0A655CX29_MYCTX</name>
<evidence type="ECO:0000313" key="10">
    <source>
        <dbReference type="Proteomes" id="UP000039217"/>
    </source>
</evidence>
<dbReference type="EMBL" id="CSBK01001398">
    <property type="protein sequence ID" value="COY62366.1"/>
    <property type="molecule type" value="Genomic_DNA"/>
</dbReference>
<dbReference type="EMBL" id="CSAD01000113">
    <property type="protein sequence ID" value="COV14264.1"/>
    <property type="molecule type" value="Genomic_DNA"/>
</dbReference>
<reference evidence="9 10" key="1">
    <citation type="submission" date="2015-03" db="EMBL/GenBank/DDBJ databases">
        <authorList>
            <consortium name="Pathogen Informatics"/>
        </authorList>
    </citation>
    <scope>NUCLEOTIDE SEQUENCE [LARGE SCALE GENOMIC DNA]</scope>
    <source>
        <strain evidence="5 14">Bir 172</strain>
        <strain evidence="4 15">Bir 187</strain>
        <strain evidence="6 10">D00501624</strain>
        <strain evidence="7 11">G09801536</strain>
        <strain evidence="2 13">G09901357</strain>
        <strain evidence="3 12">H09601792</strain>
        <strain evidence="9">N09902308</strain>
    </source>
</reference>
<evidence type="ECO:0000256" key="1">
    <source>
        <dbReference type="SAM" id="MobiDB-lite"/>
    </source>
</evidence>
<dbReference type="EMBL" id="CQQC01000097">
    <property type="protein sequence ID" value="CNU32550.1"/>
    <property type="molecule type" value="Genomic_DNA"/>
</dbReference>
<evidence type="ECO:0000313" key="9">
    <source>
        <dbReference type="Proteomes" id="UP000039021"/>
    </source>
</evidence>
<feature type="compositionally biased region" description="Polar residues" evidence="1">
    <location>
        <begin position="1"/>
        <end position="12"/>
    </location>
</feature>
<evidence type="ECO:0000313" key="4">
    <source>
        <dbReference type="EMBL" id="CKT73532.1"/>
    </source>
</evidence>
<protein>
    <submittedName>
        <fullName evidence="6">Uncharacterized protein</fullName>
    </submittedName>
</protein>
<dbReference type="Proteomes" id="UP000049023">
    <property type="component" value="Unassembled WGS sequence"/>
</dbReference>
<evidence type="ECO:0000313" key="14">
    <source>
        <dbReference type="Proteomes" id="UP000048948"/>
    </source>
</evidence>
<organism evidence="6 10">
    <name type="scientific">Mycobacterium tuberculosis</name>
    <dbReference type="NCBI Taxonomy" id="1773"/>
    <lineage>
        <taxon>Bacteria</taxon>
        <taxon>Bacillati</taxon>
        <taxon>Actinomycetota</taxon>
        <taxon>Actinomycetes</taxon>
        <taxon>Mycobacteriales</taxon>
        <taxon>Mycobacteriaceae</taxon>
        <taxon>Mycobacterium</taxon>
        <taxon>Mycobacterium tuberculosis complex</taxon>
    </lineage>
</organism>
<dbReference type="Proteomes" id="UP000039217">
    <property type="component" value="Unassembled WGS sequence"/>
</dbReference>
<dbReference type="EMBL" id="CNGE01001865">
    <property type="protein sequence ID" value="CKU56952.1"/>
    <property type="molecule type" value="Genomic_DNA"/>
</dbReference>
<proteinExistence type="predicted"/>
<accession>A0A655CX29</accession>
<dbReference type="EMBL" id="CNFU01001761">
    <property type="protein sequence ID" value="CKT73532.1"/>
    <property type="molecule type" value="Genomic_DNA"/>
</dbReference>
<evidence type="ECO:0000313" key="8">
    <source>
        <dbReference type="EMBL" id="COY62366.1"/>
    </source>
</evidence>
<evidence type="ECO:0000313" key="15">
    <source>
        <dbReference type="Proteomes" id="UP000049023"/>
    </source>
</evidence>
<sequence length="56" mass="5886">MCDSSVRTSSPLRPSGRRAASTSKKAAEATRIISLATRALRGSERSATNMTSTSLT</sequence>
<feature type="region of interest" description="Disordered" evidence="1">
    <location>
        <begin position="1"/>
        <end position="28"/>
    </location>
</feature>
<dbReference type="Proteomes" id="UP000039021">
    <property type="component" value="Unassembled WGS sequence"/>
</dbReference>
<dbReference type="Proteomes" id="UP000048948">
    <property type="component" value="Unassembled WGS sequence"/>
</dbReference>
<evidence type="ECO:0000313" key="13">
    <source>
        <dbReference type="Proteomes" id="UP000048289"/>
    </source>
</evidence>
<evidence type="ECO:0000313" key="3">
    <source>
        <dbReference type="EMBL" id="CFE79633.1"/>
    </source>
</evidence>
<dbReference type="EMBL" id="CFOE01000351">
    <property type="protein sequence ID" value="CFE40601.1"/>
    <property type="molecule type" value="Genomic_DNA"/>
</dbReference>
<gene>
    <name evidence="6" type="ORF">ERS007661_00478</name>
    <name evidence="7" type="ORF">ERS007679_01143</name>
    <name evidence="2" type="ORF">ERS007681_02575</name>
    <name evidence="3" type="ORF">ERS007688_04190</name>
    <name evidence="8" type="ORF">ERS007739_02891</name>
    <name evidence="5" type="ORF">ERS027646_04865</name>
    <name evidence="4" type="ORF">ERS027661_04699</name>
</gene>
<evidence type="ECO:0000313" key="2">
    <source>
        <dbReference type="EMBL" id="CFE40601.1"/>
    </source>
</evidence>
<dbReference type="AlphaFoldDB" id="A0A655CX29"/>
<evidence type="ECO:0000313" key="11">
    <source>
        <dbReference type="Proteomes" id="UP000045842"/>
    </source>
</evidence>
<dbReference type="EMBL" id="CFOH01001131">
    <property type="protein sequence ID" value="CFE79633.1"/>
    <property type="molecule type" value="Genomic_DNA"/>
</dbReference>